<dbReference type="EMBL" id="JBEFKJ010000004">
    <property type="protein sequence ID" value="KAL2046329.1"/>
    <property type="molecule type" value="Genomic_DNA"/>
</dbReference>
<accession>A0ABR4ALD8</accession>
<sequence length="176" mass="17676">MLSISLLFTSLLAGFAIAQNSTSSLDPNSVDPTIRNQWCQGEQINCPTLCGGKAFTSMNSCSGADLTYNCTCTNGTGPSNIDQYSDTLPNSICNQVFANCVKANPNSSNQCVKCGTLKASDVPAGTSSTSSSAVSTTATASSAPASSGKPNHAVGQKEGRIGGVAAGVIAAAALVL</sequence>
<dbReference type="Proteomes" id="UP001590950">
    <property type="component" value="Unassembled WGS sequence"/>
</dbReference>
<evidence type="ECO:0000313" key="4">
    <source>
        <dbReference type="EMBL" id="KAL2046329.1"/>
    </source>
</evidence>
<feature type="chain" id="PRO_5046661371" description="DUF7707 domain-containing protein" evidence="2">
    <location>
        <begin position="19"/>
        <end position="176"/>
    </location>
</feature>
<feature type="domain" description="DUF7707" evidence="3">
    <location>
        <begin position="24"/>
        <end position="118"/>
    </location>
</feature>
<dbReference type="PANTHER" id="PTHR38118:SF2">
    <property type="entry name" value="CDP-ALCOHOL PHOSPHATIDYLTRANSFERASE PROTEIN"/>
    <property type="match status" value="1"/>
</dbReference>
<evidence type="ECO:0000259" key="3">
    <source>
        <dbReference type="Pfam" id="PF24808"/>
    </source>
</evidence>
<evidence type="ECO:0000256" key="2">
    <source>
        <dbReference type="SAM" id="SignalP"/>
    </source>
</evidence>
<proteinExistence type="predicted"/>
<evidence type="ECO:0000256" key="1">
    <source>
        <dbReference type="SAM" id="MobiDB-lite"/>
    </source>
</evidence>
<comment type="caution">
    <text evidence="4">The sequence shown here is derived from an EMBL/GenBank/DDBJ whole genome shotgun (WGS) entry which is preliminary data.</text>
</comment>
<evidence type="ECO:0000313" key="5">
    <source>
        <dbReference type="Proteomes" id="UP001590950"/>
    </source>
</evidence>
<feature type="region of interest" description="Disordered" evidence="1">
    <location>
        <begin position="121"/>
        <end position="154"/>
    </location>
</feature>
<keyword evidence="2" id="KW-0732">Signal</keyword>
<organism evidence="4 5">
    <name type="scientific">Stereocaulon virgatum</name>
    <dbReference type="NCBI Taxonomy" id="373712"/>
    <lineage>
        <taxon>Eukaryota</taxon>
        <taxon>Fungi</taxon>
        <taxon>Dikarya</taxon>
        <taxon>Ascomycota</taxon>
        <taxon>Pezizomycotina</taxon>
        <taxon>Lecanoromycetes</taxon>
        <taxon>OSLEUM clade</taxon>
        <taxon>Lecanoromycetidae</taxon>
        <taxon>Lecanorales</taxon>
        <taxon>Lecanorineae</taxon>
        <taxon>Stereocaulaceae</taxon>
        <taxon>Stereocaulon</taxon>
    </lineage>
</organism>
<keyword evidence="5" id="KW-1185">Reference proteome</keyword>
<protein>
    <recommendedName>
        <fullName evidence="3">DUF7707 domain-containing protein</fullName>
    </recommendedName>
</protein>
<reference evidence="4 5" key="1">
    <citation type="submission" date="2024-09" db="EMBL/GenBank/DDBJ databases">
        <title>Rethinking Asexuality: The Enigmatic Case of Functional Sexual Genes in Lepraria (Stereocaulaceae).</title>
        <authorList>
            <person name="Doellman M."/>
            <person name="Sun Y."/>
            <person name="Barcenas-Pena A."/>
            <person name="Lumbsch H.T."/>
            <person name="Grewe F."/>
        </authorList>
    </citation>
    <scope>NUCLEOTIDE SEQUENCE [LARGE SCALE GENOMIC DNA]</scope>
    <source>
        <strain evidence="4 5">Mercado 3170</strain>
    </source>
</reference>
<gene>
    <name evidence="4" type="ORF">N7G274_001776</name>
</gene>
<name>A0ABR4ALD8_9LECA</name>
<feature type="compositionally biased region" description="Low complexity" evidence="1">
    <location>
        <begin position="122"/>
        <end position="148"/>
    </location>
</feature>
<dbReference type="InterPro" id="IPR056124">
    <property type="entry name" value="DUF7707"/>
</dbReference>
<feature type="signal peptide" evidence="2">
    <location>
        <begin position="1"/>
        <end position="18"/>
    </location>
</feature>
<dbReference type="Pfam" id="PF24808">
    <property type="entry name" value="DUF7707"/>
    <property type="match status" value="1"/>
</dbReference>
<dbReference type="PANTHER" id="PTHR38118">
    <property type="entry name" value="ANCHORED CELL WALL PROTEIN 11-RELATED"/>
    <property type="match status" value="1"/>
</dbReference>